<dbReference type="InterPro" id="IPR008030">
    <property type="entry name" value="NmrA-like"/>
</dbReference>
<dbReference type="EC" id="1.7.-.-" evidence="3"/>
<proteinExistence type="predicted"/>
<dbReference type="EMBL" id="LR134355">
    <property type="protein sequence ID" value="VEG50841.1"/>
    <property type="molecule type" value="Genomic_DNA"/>
</dbReference>
<dbReference type="Proteomes" id="UP000282551">
    <property type="component" value="Chromosome"/>
</dbReference>
<sequence>MRKMPNPPTHQPSRGSATASLPTTQIGRKDRDPGRSPVELSGSPDVESIVTQEPVLVLGATGKTGRRIVPRLRLHGTPVRAASRTSPTPFDWSAPVGWDAALHGVAAVYIVPPSAVGPVHEFVARAEAAGVQRLVLLSGRGADTWGDTSFGLDMRDAEAAVRDSALQWTILRANNFNQNFNEDIFYAPLLSGELALPADDVPEPFIDIDDVADVATTVLTDPAHHAGVTYELSGPRAITFEEAAELISRACGQPIAYKQVSPEEYTVMLVERGLSVDIAHDITEMFVMMGRGLITGTAAATDDVAAVLGRSPRTFEDYVVRTAAKGVWQR</sequence>
<dbReference type="Gene3D" id="3.40.50.720">
    <property type="entry name" value="NAD(P)-binding Rossmann-like Domain"/>
    <property type="match status" value="1"/>
</dbReference>
<name>A0A3S4VM70_MYCCI</name>
<keyword evidence="4" id="KW-1185">Reference proteome</keyword>
<evidence type="ECO:0000256" key="1">
    <source>
        <dbReference type="SAM" id="MobiDB-lite"/>
    </source>
</evidence>
<dbReference type="PANTHER" id="PTHR43162">
    <property type="match status" value="1"/>
</dbReference>
<feature type="compositionally biased region" description="Pro residues" evidence="1">
    <location>
        <begin position="1"/>
        <end position="10"/>
    </location>
</feature>
<organism evidence="3 4">
    <name type="scientific">Mycolicibacterium chitae</name>
    <name type="common">Mycobacterium chitae</name>
    <dbReference type="NCBI Taxonomy" id="1792"/>
    <lineage>
        <taxon>Bacteria</taxon>
        <taxon>Bacillati</taxon>
        <taxon>Actinomycetota</taxon>
        <taxon>Actinomycetes</taxon>
        <taxon>Mycobacteriales</taxon>
        <taxon>Mycobacteriaceae</taxon>
        <taxon>Mycolicibacterium</taxon>
    </lineage>
</organism>
<dbReference type="InterPro" id="IPR051604">
    <property type="entry name" value="Ergot_Alk_Oxidoreductase"/>
</dbReference>
<evidence type="ECO:0000313" key="4">
    <source>
        <dbReference type="Proteomes" id="UP000282551"/>
    </source>
</evidence>
<keyword evidence="3" id="KW-0560">Oxidoreductase</keyword>
<dbReference type="Pfam" id="PF05368">
    <property type="entry name" value="NmrA"/>
    <property type="match status" value="1"/>
</dbReference>
<evidence type="ECO:0000259" key="2">
    <source>
        <dbReference type="Pfam" id="PF05368"/>
    </source>
</evidence>
<protein>
    <submittedName>
        <fullName evidence="3">Putative nucleoside-diphosphate sugar epimerase</fullName>
        <ecNumber evidence="3">1.7.-.-</ecNumber>
    </submittedName>
</protein>
<dbReference type="InterPro" id="IPR036291">
    <property type="entry name" value="NAD(P)-bd_dom_sf"/>
</dbReference>
<dbReference type="GO" id="GO:0016491">
    <property type="term" value="F:oxidoreductase activity"/>
    <property type="evidence" value="ECO:0007669"/>
    <property type="project" value="UniProtKB-KW"/>
</dbReference>
<feature type="domain" description="NmrA-like" evidence="2">
    <location>
        <begin position="100"/>
        <end position="318"/>
    </location>
</feature>
<gene>
    <name evidence="3" type="primary">azoB_2</name>
    <name evidence="3" type="ORF">NCTC10485_05161</name>
</gene>
<dbReference type="SUPFAM" id="SSF51735">
    <property type="entry name" value="NAD(P)-binding Rossmann-fold domains"/>
    <property type="match status" value="1"/>
</dbReference>
<feature type="compositionally biased region" description="Polar residues" evidence="1">
    <location>
        <begin position="11"/>
        <end position="26"/>
    </location>
</feature>
<feature type="region of interest" description="Disordered" evidence="1">
    <location>
        <begin position="1"/>
        <end position="46"/>
    </location>
</feature>
<dbReference type="Gene3D" id="3.90.25.10">
    <property type="entry name" value="UDP-galactose 4-epimerase, domain 1"/>
    <property type="match status" value="1"/>
</dbReference>
<dbReference type="AlphaFoldDB" id="A0A3S4VM70"/>
<dbReference type="PANTHER" id="PTHR43162:SF1">
    <property type="entry name" value="PRESTALK A DIFFERENTIATION PROTEIN A"/>
    <property type="match status" value="1"/>
</dbReference>
<reference evidence="3 4" key="1">
    <citation type="submission" date="2018-12" db="EMBL/GenBank/DDBJ databases">
        <authorList>
            <consortium name="Pathogen Informatics"/>
        </authorList>
    </citation>
    <scope>NUCLEOTIDE SEQUENCE [LARGE SCALE GENOMIC DNA]</scope>
    <source>
        <strain evidence="3 4">NCTC10485</strain>
    </source>
</reference>
<accession>A0A3S4VM70</accession>
<evidence type="ECO:0000313" key="3">
    <source>
        <dbReference type="EMBL" id="VEG50841.1"/>
    </source>
</evidence>